<dbReference type="InterPro" id="IPR006675">
    <property type="entry name" value="HDIG_dom"/>
</dbReference>
<sequence length="153" mass="17969">MYRLDQLEQQFFRLCERIFFPERRQEAYDHSLCVSKMAMLLAHQRHLDPELAGIIGLYHDIHTYLTGDSQDHASKSAQKAAEIFQQAHLFTTDEIQLMTCAIRHHSDKEHIHDAYDELLKDADVLAHMLENQKLKVSQKEKTRQARLLSWINA</sequence>
<dbReference type="PROSITE" id="PS51831">
    <property type="entry name" value="HD"/>
    <property type="match status" value="1"/>
</dbReference>
<protein>
    <submittedName>
        <fullName evidence="2">HD domain-containing protein</fullName>
    </submittedName>
</protein>
<organism evidence="2 3">
    <name type="scientific">Candidatus Fimiplasma intestinipullorum</name>
    <dbReference type="NCBI Taxonomy" id="2840825"/>
    <lineage>
        <taxon>Bacteria</taxon>
        <taxon>Bacillati</taxon>
        <taxon>Bacillota</taxon>
        <taxon>Clostridia</taxon>
        <taxon>Eubacteriales</taxon>
        <taxon>Candidatus Fimiplasma</taxon>
    </lineage>
</organism>
<dbReference type="EMBL" id="DVMJ01000103">
    <property type="protein sequence ID" value="HIU14622.1"/>
    <property type="molecule type" value="Genomic_DNA"/>
</dbReference>
<feature type="domain" description="HD" evidence="1">
    <location>
        <begin position="27"/>
        <end position="128"/>
    </location>
</feature>
<evidence type="ECO:0000313" key="2">
    <source>
        <dbReference type="EMBL" id="HIU14622.1"/>
    </source>
</evidence>
<reference evidence="2" key="2">
    <citation type="journal article" date="2021" name="PeerJ">
        <title>Extensive microbial diversity within the chicken gut microbiome revealed by metagenomics and culture.</title>
        <authorList>
            <person name="Gilroy R."/>
            <person name="Ravi A."/>
            <person name="Getino M."/>
            <person name="Pursley I."/>
            <person name="Horton D.L."/>
            <person name="Alikhan N.F."/>
            <person name="Baker D."/>
            <person name="Gharbi K."/>
            <person name="Hall N."/>
            <person name="Watson M."/>
            <person name="Adriaenssens E.M."/>
            <person name="Foster-Nyarko E."/>
            <person name="Jarju S."/>
            <person name="Secka A."/>
            <person name="Antonio M."/>
            <person name="Oren A."/>
            <person name="Chaudhuri R.R."/>
            <person name="La Ragione R."/>
            <person name="Hildebrand F."/>
            <person name="Pallen M.J."/>
        </authorList>
    </citation>
    <scope>NUCLEOTIDE SEQUENCE</scope>
    <source>
        <strain evidence="2">CHK195-11698</strain>
    </source>
</reference>
<dbReference type="SUPFAM" id="SSF109604">
    <property type="entry name" value="HD-domain/PDEase-like"/>
    <property type="match status" value="1"/>
</dbReference>
<dbReference type="InterPro" id="IPR006674">
    <property type="entry name" value="HD_domain"/>
</dbReference>
<dbReference type="AlphaFoldDB" id="A0A9D1L234"/>
<dbReference type="Gene3D" id="1.10.3210.10">
    <property type="entry name" value="Hypothetical protein af1432"/>
    <property type="match status" value="1"/>
</dbReference>
<evidence type="ECO:0000313" key="3">
    <source>
        <dbReference type="Proteomes" id="UP000824175"/>
    </source>
</evidence>
<evidence type="ECO:0000259" key="1">
    <source>
        <dbReference type="PROSITE" id="PS51831"/>
    </source>
</evidence>
<name>A0A9D1L234_9FIRM</name>
<dbReference type="NCBIfam" id="TIGR00277">
    <property type="entry name" value="HDIG"/>
    <property type="match status" value="1"/>
</dbReference>
<proteinExistence type="predicted"/>
<accession>A0A9D1L234</accession>
<gene>
    <name evidence="2" type="ORF">IAD15_11255</name>
</gene>
<reference evidence="2" key="1">
    <citation type="submission" date="2020-10" db="EMBL/GenBank/DDBJ databases">
        <authorList>
            <person name="Gilroy R."/>
        </authorList>
    </citation>
    <scope>NUCLEOTIDE SEQUENCE</scope>
    <source>
        <strain evidence="2">CHK195-11698</strain>
    </source>
</reference>
<dbReference type="Pfam" id="PF01966">
    <property type="entry name" value="HD"/>
    <property type="match status" value="1"/>
</dbReference>
<dbReference type="Proteomes" id="UP000824175">
    <property type="component" value="Unassembled WGS sequence"/>
</dbReference>
<comment type="caution">
    <text evidence="2">The sequence shown here is derived from an EMBL/GenBank/DDBJ whole genome shotgun (WGS) entry which is preliminary data.</text>
</comment>